<dbReference type="InterPro" id="IPR038103">
    <property type="entry name" value="CDC73_C_sf"/>
</dbReference>
<dbReference type="PANTHER" id="PTHR12466">
    <property type="entry name" value="CDC73 DOMAIN PROTEIN"/>
    <property type="match status" value="1"/>
</dbReference>
<dbReference type="GO" id="GO:0006368">
    <property type="term" value="P:transcription elongation by RNA polymerase II"/>
    <property type="evidence" value="ECO:0007669"/>
    <property type="project" value="InterPro"/>
</dbReference>
<evidence type="ECO:0000256" key="2">
    <source>
        <dbReference type="ARBA" id="ARBA00010427"/>
    </source>
</evidence>
<evidence type="ECO:0000313" key="8">
    <source>
        <dbReference type="Proteomes" id="UP000800092"/>
    </source>
</evidence>
<proteinExistence type="inferred from homology"/>
<protein>
    <submittedName>
        <fullName evidence="7">CDC73-domain-containing protein</fullName>
    </submittedName>
</protein>
<dbReference type="AlphaFoldDB" id="A0A6A6HFS7"/>
<evidence type="ECO:0000256" key="5">
    <source>
        <dbReference type="SAM" id="MobiDB-lite"/>
    </source>
</evidence>
<dbReference type="GO" id="GO:0016593">
    <property type="term" value="C:Cdc73/Paf1 complex"/>
    <property type="evidence" value="ECO:0007669"/>
    <property type="project" value="InterPro"/>
</dbReference>
<evidence type="ECO:0000256" key="1">
    <source>
        <dbReference type="ARBA" id="ARBA00004123"/>
    </source>
</evidence>
<evidence type="ECO:0000256" key="4">
    <source>
        <dbReference type="ARBA" id="ARBA00023242"/>
    </source>
</evidence>
<dbReference type="PANTHER" id="PTHR12466:SF8">
    <property type="entry name" value="PARAFIBROMIN"/>
    <property type="match status" value="1"/>
</dbReference>
<dbReference type="Pfam" id="PF05179">
    <property type="entry name" value="CDC73_C"/>
    <property type="match status" value="1"/>
</dbReference>
<evidence type="ECO:0000259" key="6">
    <source>
        <dbReference type="Pfam" id="PF05179"/>
    </source>
</evidence>
<evidence type="ECO:0000313" key="7">
    <source>
        <dbReference type="EMBL" id="KAF2236955.1"/>
    </source>
</evidence>
<feature type="region of interest" description="Disordered" evidence="5">
    <location>
        <begin position="227"/>
        <end position="272"/>
    </location>
</feature>
<keyword evidence="8" id="KW-1185">Reference proteome</keyword>
<dbReference type="EMBL" id="ML991782">
    <property type="protein sequence ID" value="KAF2236955.1"/>
    <property type="molecule type" value="Genomic_DNA"/>
</dbReference>
<dbReference type="InterPro" id="IPR031336">
    <property type="entry name" value="CDC73_C"/>
</dbReference>
<name>A0A6A6HFS7_VIRVR</name>
<keyword evidence="4" id="KW-0539">Nucleus</keyword>
<comment type="subcellular location">
    <subcellularLocation>
        <location evidence="1">Nucleus</location>
    </subcellularLocation>
</comment>
<dbReference type="GO" id="GO:0000993">
    <property type="term" value="F:RNA polymerase II complex binding"/>
    <property type="evidence" value="ECO:0007669"/>
    <property type="project" value="TreeGrafter"/>
</dbReference>
<feature type="domain" description="Cell division control protein 73 C-terminal" evidence="6">
    <location>
        <begin position="269"/>
        <end position="427"/>
    </location>
</feature>
<gene>
    <name evidence="7" type="ORF">EV356DRAFT_497222</name>
</gene>
<organism evidence="7 8">
    <name type="scientific">Viridothelium virens</name>
    <name type="common">Speckled blister lichen</name>
    <name type="synonym">Trypethelium virens</name>
    <dbReference type="NCBI Taxonomy" id="1048519"/>
    <lineage>
        <taxon>Eukaryota</taxon>
        <taxon>Fungi</taxon>
        <taxon>Dikarya</taxon>
        <taxon>Ascomycota</taxon>
        <taxon>Pezizomycotina</taxon>
        <taxon>Dothideomycetes</taxon>
        <taxon>Dothideomycetes incertae sedis</taxon>
        <taxon>Trypetheliales</taxon>
        <taxon>Trypetheliaceae</taxon>
        <taxon>Viridothelium</taxon>
    </lineage>
</organism>
<dbReference type="Proteomes" id="UP000800092">
    <property type="component" value="Unassembled WGS sequence"/>
</dbReference>
<evidence type="ECO:0000256" key="3">
    <source>
        <dbReference type="ARBA" id="ARBA00023163"/>
    </source>
</evidence>
<sequence length="439" mass="47986">MASADAAAAVVDTLITLRRAVSSNVQPVPTKSLDASASDAEPNIAKATYLLFNFTNETPISFELSSPTRFISSGNTVDFRSIYLAWLNKDATVTDYLAATRSVNADLANTAEGGAGGEVKNLIFAEKLDLITWLEGAGDSEYIKPLAEDERLRDAQREAAIARGDADGSMRDANGVAAGALRSGQRELDPRLQEIYNSERKMGDRNSCLRGIKPTDFSHVRKSAELFLGRTSRPRPGTTAPIPPPSAHNPLISNLKKPSNAPSGGGGRRPEPIILLSPSASSLLRMTNIKSFLVDGLYQPPDTSTATPNILHISRTLPSISSHPLRFILVDTPDQFKPDYWGRVVAIFTTGQAWQFKSYKWQQPAELFSHALGVYVGWRGEEVPATVKGWGRQVVSVQVDKWNPSQGTKGRWRDREVVEGVWGNIEQSMRARGWGKEGR</sequence>
<dbReference type="FunFam" id="3.40.50.11990:FF:000003">
    <property type="entry name" value="Pol II transcription elongation factor subunit Cdc73"/>
    <property type="match status" value="1"/>
</dbReference>
<dbReference type="OrthoDB" id="2186602at2759"/>
<dbReference type="InterPro" id="IPR007852">
    <property type="entry name" value="Cdc73/Parafibromin"/>
</dbReference>
<dbReference type="GO" id="GO:0032968">
    <property type="term" value="P:positive regulation of transcription elongation by RNA polymerase II"/>
    <property type="evidence" value="ECO:0007669"/>
    <property type="project" value="TreeGrafter"/>
</dbReference>
<keyword evidence="3" id="KW-0804">Transcription</keyword>
<accession>A0A6A6HFS7</accession>
<reference evidence="7" key="1">
    <citation type="journal article" date="2020" name="Stud. Mycol.">
        <title>101 Dothideomycetes genomes: a test case for predicting lifestyles and emergence of pathogens.</title>
        <authorList>
            <person name="Haridas S."/>
            <person name="Albert R."/>
            <person name="Binder M."/>
            <person name="Bloem J."/>
            <person name="Labutti K."/>
            <person name="Salamov A."/>
            <person name="Andreopoulos B."/>
            <person name="Baker S."/>
            <person name="Barry K."/>
            <person name="Bills G."/>
            <person name="Bluhm B."/>
            <person name="Cannon C."/>
            <person name="Castanera R."/>
            <person name="Culley D."/>
            <person name="Daum C."/>
            <person name="Ezra D."/>
            <person name="Gonzalez J."/>
            <person name="Henrissat B."/>
            <person name="Kuo A."/>
            <person name="Liang C."/>
            <person name="Lipzen A."/>
            <person name="Lutzoni F."/>
            <person name="Magnuson J."/>
            <person name="Mondo S."/>
            <person name="Nolan M."/>
            <person name="Ohm R."/>
            <person name="Pangilinan J."/>
            <person name="Park H.-J."/>
            <person name="Ramirez L."/>
            <person name="Alfaro M."/>
            <person name="Sun H."/>
            <person name="Tritt A."/>
            <person name="Yoshinaga Y."/>
            <person name="Zwiers L.-H."/>
            <person name="Turgeon B."/>
            <person name="Goodwin S."/>
            <person name="Spatafora J."/>
            <person name="Crous P."/>
            <person name="Grigoriev I."/>
        </authorList>
    </citation>
    <scope>NUCLEOTIDE SEQUENCE</scope>
    <source>
        <strain evidence="7">Tuck. ex Michener</strain>
    </source>
</reference>
<dbReference type="Gene3D" id="3.40.50.11990">
    <property type="entry name" value="RNA polymerase II accessory factor, Cdc73 C-terminal domain"/>
    <property type="match status" value="1"/>
</dbReference>
<comment type="similarity">
    <text evidence="2">Belongs to the CDC73 family.</text>
</comment>